<evidence type="ECO:0000313" key="5">
    <source>
        <dbReference type="Proteomes" id="UP001184614"/>
    </source>
</evidence>
<feature type="domain" description="Plasmid replication protein C N-terminal" evidence="2">
    <location>
        <begin position="2"/>
        <end position="91"/>
    </location>
</feature>
<dbReference type="Proteomes" id="UP001184614">
    <property type="component" value="Unassembled WGS sequence"/>
</dbReference>
<dbReference type="InterPro" id="IPR005090">
    <property type="entry name" value="RepC_N"/>
</dbReference>
<keyword evidence="5" id="KW-1185">Reference proteome</keyword>
<name>A0ABU1MF60_9HYPH</name>
<dbReference type="InterPro" id="IPR021760">
    <property type="entry name" value="RepC_C"/>
</dbReference>
<reference evidence="4 5" key="1">
    <citation type="submission" date="2023-07" db="EMBL/GenBank/DDBJ databases">
        <title>Sorghum-associated microbial communities from plants grown in Nebraska, USA.</title>
        <authorList>
            <person name="Schachtman D."/>
        </authorList>
    </citation>
    <scope>NUCLEOTIDE SEQUENCE [LARGE SCALE GENOMIC DNA]</scope>
    <source>
        <strain evidence="4 5">DS1730</strain>
    </source>
</reference>
<protein>
    <submittedName>
        <fullName evidence="4">Replication initiation protein RepC</fullName>
    </submittedName>
</protein>
<dbReference type="InterPro" id="IPR047611">
    <property type="entry name" value="RepABC_RepC"/>
</dbReference>
<sequence>MMPESTLRRHLTSLIEAGIITRKDSPNGKRYAHKNGAGEVALAFGFDFTPFFARASEIKQASDRIQDDMRAVKRLRDEVSVLRRALAETFDEKRELDTNGLFTQFRNVVDSIPRRASLAELTTIKMSLEALTSELAITLKNNDNVENVSANDAQYERHHRESLSESLLKEKIEFSDLKETASNTSDQKPAISKAEAISLDLVLRVCPDISTYATSGIRTWRDLVDASRVVSSFLGISHTAYIDAIRTFGLETASAAIAAILQKAGEIASPGGYLRSLVQKAKGGGFSVAEMMISGLKAMKVGYP</sequence>
<dbReference type="Pfam" id="PF11800">
    <property type="entry name" value="RP-C_C"/>
    <property type="match status" value="1"/>
</dbReference>
<proteinExistence type="predicted"/>
<evidence type="ECO:0000259" key="3">
    <source>
        <dbReference type="Pfam" id="PF11800"/>
    </source>
</evidence>
<organism evidence="4 5">
    <name type="scientific">Brucella pseudogrignonensis</name>
    <dbReference type="NCBI Taxonomy" id="419475"/>
    <lineage>
        <taxon>Bacteria</taxon>
        <taxon>Pseudomonadati</taxon>
        <taxon>Pseudomonadota</taxon>
        <taxon>Alphaproteobacteria</taxon>
        <taxon>Hyphomicrobiales</taxon>
        <taxon>Brucellaceae</taxon>
        <taxon>Brucella/Ochrobactrum group</taxon>
        <taxon>Brucella</taxon>
    </lineage>
</organism>
<evidence type="ECO:0000313" key="4">
    <source>
        <dbReference type="EMBL" id="MDR6434678.1"/>
    </source>
</evidence>
<accession>A0ABU1MF60</accession>
<dbReference type="NCBIfam" id="NF040974">
    <property type="entry name" value="RepABC_RepC"/>
    <property type="match status" value="1"/>
</dbReference>
<dbReference type="Pfam" id="PF03428">
    <property type="entry name" value="RP-C"/>
    <property type="match status" value="1"/>
</dbReference>
<feature type="domain" description="Plasmid replication protein C C-terminal" evidence="3">
    <location>
        <begin position="199"/>
        <end position="297"/>
    </location>
</feature>
<evidence type="ECO:0000256" key="1">
    <source>
        <dbReference type="SAM" id="Coils"/>
    </source>
</evidence>
<feature type="coiled-coil region" evidence="1">
    <location>
        <begin position="58"/>
        <end position="92"/>
    </location>
</feature>
<keyword evidence="1" id="KW-0175">Coiled coil</keyword>
<evidence type="ECO:0000259" key="2">
    <source>
        <dbReference type="Pfam" id="PF03428"/>
    </source>
</evidence>
<gene>
    <name evidence="4" type="ORF">J2782_004431</name>
</gene>
<comment type="caution">
    <text evidence="4">The sequence shown here is derived from an EMBL/GenBank/DDBJ whole genome shotgun (WGS) entry which is preliminary data.</text>
</comment>
<dbReference type="EMBL" id="JAVDQT010000014">
    <property type="protein sequence ID" value="MDR6434678.1"/>
    <property type="molecule type" value="Genomic_DNA"/>
</dbReference>